<dbReference type="VEuPathDB" id="TriTrypDB:LPAL13_320024300"/>
<dbReference type="eggNOG" id="ENOG502SFXE">
    <property type="taxonomic scope" value="Eukaryota"/>
</dbReference>
<dbReference type="Proteomes" id="UP000063063">
    <property type="component" value="Chromosome 32"/>
</dbReference>
<dbReference type="RefSeq" id="XP_010701872.1">
    <property type="nucleotide sequence ID" value="XM_010703570.1"/>
</dbReference>
<dbReference type="VEuPathDB" id="TriTrypDB:LPMP_321870"/>
<dbReference type="KEGG" id="lpan:LPMP_321870"/>
<keyword evidence="2" id="KW-1185">Reference proteome</keyword>
<dbReference type="AlphaFoldDB" id="A0A088SGY4"/>
<organism evidence="1 2">
    <name type="scientific">Leishmania panamensis</name>
    <dbReference type="NCBI Taxonomy" id="5679"/>
    <lineage>
        <taxon>Eukaryota</taxon>
        <taxon>Discoba</taxon>
        <taxon>Euglenozoa</taxon>
        <taxon>Kinetoplastea</taxon>
        <taxon>Metakinetoplastina</taxon>
        <taxon>Trypanosomatida</taxon>
        <taxon>Trypanosomatidae</taxon>
        <taxon>Leishmaniinae</taxon>
        <taxon>Leishmania</taxon>
        <taxon>Leishmania guyanensis species complex</taxon>
    </lineage>
</organism>
<protein>
    <submittedName>
        <fullName evidence="1">Uncharacterized protein</fullName>
    </submittedName>
</protein>
<sequence>MHNLVNEAEAEYRQLSEKPHGPVVTELRTGDFDFLTSPEMPEIPIHIIETRREEQHRNGTVDRDTSLSEFIKTIGVDEADTEDPVNGYSVLHVKESTRAYFGEQVAYRLTRQNMIRYTEDTEWLKCMTFLDGQTADECERQRSVGRNAQMPSGGEVIVPVTTYRQAFFAKKSKKVTE</sequence>
<evidence type="ECO:0000313" key="2">
    <source>
        <dbReference type="Proteomes" id="UP000063063"/>
    </source>
</evidence>
<dbReference type="EMBL" id="CP009401">
    <property type="protein sequence ID" value="AIO01072.1"/>
    <property type="molecule type" value="Genomic_DNA"/>
</dbReference>
<gene>
    <name evidence="1" type="ORF">LPMP_321870</name>
</gene>
<proteinExistence type="predicted"/>
<reference evidence="1 2" key="1">
    <citation type="journal article" date="2015" name="Sci. Rep.">
        <title>The genome of Leishmania panamensis: insights into genomics of the L. (Viannia) subgenus.</title>
        <authorList>
            <person name="Llanes A."/>
            <person name="Restrepo C.M."/>
            <person name="Vecchio G.D."/>
            <person name="Anguizola F.J."/>
            <person name="Lleonart R."/>
        </authorList>
    </citation>
    <scope>NUCLEOTIDE SEQUENCE [LARGE SCALE GENOMIC DNA]</scope>
    <source>
        <strain evidence="1 2">MHOM/PA/94/PSC-1</strain>
    </source>
</reference>
<dbReference type="OrthoDB" id="261478at2759"/>
<dbReference type="GeneID" id="22577928"/>
<evidence type="ECO:0000313" key="1">
    <source>
        <dbReference type="EMBL" id="AIO01072.1"/>
    </source>
</evidence>
<name>A0A088SGY4_LEIPA</name>
<accession>A0A088SGY4</accession>